<reference evidence="2" key="1">
    <citation type="journal article" date="2023" name="Genome Biol. Evol.">
        <title>Long-read-based Genome Assembly of Drosophila gunungcola Reveals Fewer Chemosensory Genes in Flower-breeding Species.</title>
        <authorList>
            <person name="Negi A."/>
            <person name="Liao B.Y."/>
            <person name="Yeh S.D."/>
        </authorList>
    </citation>
    <scope>NUCLEOTIDE SEQUENCE</scope>
    <source>
        <strain evidence="2">Sukarami</strain>
    </source>
</reference>
<dbReference type="AlphaFoldDB" id="A0A9P9YK48"/>
<evidence type="ECO:0000313" key="3">
    <source>
        <dbReference type="Proteomes" id="UP001059596"/>
    </source>
</evidence>
<keyword evidence="1" id="KW-1133">Transmembrane helix</keyword>
<gene>
    <name evidence="2" type="ORF">M5D96_008864</name>
</gene>
<keyword evidence="1" id="KW-0812">Transmembrane</keyword>
<protein>
    <submittedName>
        <fullName evidence="2">Uncharacterized protein</fullName>
    </submittedName>
</protein>
<keyword evidence="1" id="KW-0472">Membrane</keyword>
<name>A0A9P9YK48_9MUSC</name>
<accession>A0A9P9YK48</accession>
<evidence type="ECO:0000313" key="2">
    <source>
        <dbReference type="EMBL" id="KAI8038175.1"/>
    </source>
</evidence>
<organism evidence="2 3">
    <name type="scientific">Drosophila gunungcola</name>
    <name type="common">fruit fly</name>
    <dbReference type="NCBI Taxonomy" id="103775"/>
    <lineage>
        <taxon>Eukaryota</taxon>
        <taxon>Metazoa</taxon>
        <taxon>Ecdysozoa</taxon>
        <taxon>Arthropoda</taxon>
        <taxon>Hexapoda</taxon>
        <taxon>Insecta</taxon>
        <taxon>Pterygota</taxon>
        <taxon>Neoptera</taxon>
        <taxon>Endopterygota</taxon>
        <taxon>Diptera</taxon>
        <taxon>Brachycera</taxon>
        <taxon>Muscomorpha</taxon>
        <taxon>Ephydroidea</taxon>
        <taxon>Drosophilidae</taxon>
        <taxon>Drosophila</taxon>
        <taxon>Sophophora</taxon>
    </lineage>
</organism>
<dbReference type="Proteomes" id="UP001059596">
    <property type="component" value="Unassembled WGS sequence"/>
</dbReference>
<sequence>MSDEPREELDKMPVGNLNSLFMLNILHKLLQSLPTPLSLKLVAIWTSRTLFTMLMACGVGWCLIYIQVI</sequence>
<feature type="transmembrane region" description="Helical" evidence="1">
    <location>
        <begin position="42"/>
        <end position="66"/>
    </location>
</feature>
<proteinExistence type="predicted"/>
<evidence type="ECO:0000256" key="1">
    <source>
        <dbReference type="SAM" id="Phobius"/>
    </source>
</evidence>
<keyword evidence="3" id="KW-1185">Reference proteome</keyword>
<dbReference type="EMBL" id="JAMKOV010000008">
    <property type="protein sequence ID" value="KAI8038175.1"/>
    <property type="molecule type" value="Genomic_DNA"/>
</dbReference>
<comment type="caution">
    <text evidence="2">The sequence shown here is derived from an EMBL/GenBank/DDBJ whole genome shotgun (WGS) entry which is preliminary data.</text>
</comment>